<keyword evidence="9" id="KW-1185">Reference proteome</keyword>
<dbReference type="Proteomes" id="UP000030762">
    <property type="component" value="Unassembled WGS sequence"/>
</dbReference>
<keyword evidence="3 6" id="KW-0812">Transmembrane</keyword>
<keyword evidence="5 6" id="KW-0472">Membrane</keyword>
<dbReference type="STRING" id="1156394.T0QLA3"/>
<comment type="subcellular location">
    <subcellularLocation>
        <location evidence="1">Membrane</location>
        <topology evidence="1">Multi-pass membrane protein</topology>
    </subcellularLocation>
</comment>
<feature type="transmembrane region" description="Helical" evidence="6">
    <location>
        <begin position="445"/>
        <end position="466"/>
    </location>
</feature>
<dbReference type="Gene3D" id="1.20.1250.20">
    <property type="entry name" value="MFS general substrate transporter like domains"/>
    <property type="match status" value="1"/>
</dbReference>
<dbReference type="Pfam" id="PF00083">
    <property type="entry name" value="Sugar_tr"/>
    <property type="match status" value="1"/>
</dbReference>
<dbReference type="GeneID" id="19947906"/>
<evidence type="ECO:0000256" key="5">
    <source>
        <dbReference type="ARBA" id="ARBA00023136"/>
    </source>
</evidence>
<dbReference type="PANTHER" id="PTHR23511">
    <property type="entry name" value="SYNAPTIC VESICLE GLYCOPROTEIN 2"/>
    <property type="match status" value="1"/>
</dbReference>
<dbReference type="SUPFAM" id="SSF103473">
    <property type="entry name" value="MFS general substrate transporter"/>
    <property type="match status" value="1"/>
</dbReference>
<feature type="transmembrane region" description="Helical" evidence="6">
    <location>
        <begin position="356"/>
        <end position="373"/>
    </location>
</feature>
<feature type="transmembrane region" description="Helical" evidence="6">
    <location>
        <begin position="165"/>
        <end position="185"/>
    </location>
</feature>
<dbReference type="PANTHER" id="PTHR23511:SF5">
    <property type="entry name" value="MAJOR FACILITATOR-TYPE TRANSPORTER HXNZ-RELATED"/>
    <property type="match status" value="1"/>
</dbReference>
<feature type="transmembrane region" description="Helical" evidence="6">
    <location>
        <begin position="289"/>
        <end position="309"/>
    </location>
</feature>
<feature type="domain" description="Major facilitator superfamily (MFS) profile" evidence="7">
    <location>
        <begin position="30"/>
        <end position="469"/>
    </location>
</feature>
<evidence type="ECO:0000256" key="6">
    <source>
        <dbReference type="SAM" id="Phobius"/>
    </source>
</evidence>
<feature type="transmembrane region" description="Helical" evidence="6">
    <location>
        <begin position="191"/>
        <end position="214"/>
    </location>
</feature>
<dbReference type="eggNOG" id="KOG0253">
    <property type="taxonomic scope" value="Eukaryota"/>
</dbReference>
<feature type="transmembrane region" description="Helical" evidence="6">
    <location>
        <begin position="134"/>
        <end position="153"/>
    </location>
</feature>
<dbReference type="InterPro" id="IPR020846">
    <property type="entry name" value="MFS_dom"/>
</dbReference>
<keyword evidence="2" id="KW-0813">Transport</keyword>
<evidence type="ECO:0000313" key="9">
    <source>
        <dbReference type="Proteomes" id="UP000030762"/>
    </source>
</evidence>
<feature type="transmembrane region" description="Helical" evidence="6">
    <location>
        <begin position="108"/>
        <end position="128"/>
    </location>
</feature>
<dbReference type="InterPro" id="IPR036259">
    <property type="entry name" value="MFS_trans_sf"/>
</dbReference>
<evidence type="ECO:0000259" key="7">
    <source>
        <dbReference type="PROSITE" id="PS50850"/>
    </source>
</evidence>
<dbReference type="PROSITE" id="PS50850">
    <property type="entry name" value="MFS"/>
    <property type="match status" value="1"/>
</dbReference>
<sequence length="498" mass="54841">MSSNLQVISHRLDSLPIRGFLGVSSYYWGLLLKTGVGWAMDSMDTFLFTYAISHWSKDIVNYDIETKTMTPLSGRQKGLLGSAAFAGSLCGAIMFGQMADHYGRKPMFMATLLVFLVATLICGAADSYGMMLSFRFIAGFGLGGELPVAAALVQELTPTAVRGRIIVLLESFWSIGCMIAVLLAIELTKHVSWRAVFYISAIPAVYAVAIRFIIPESPKWLATVGRMDEAEAIVAKIERAHGVTYDKEGEAAKVEPLVSERNTTFDVNGLKPYERVALMFRGEFLARTLVLWVVWICISFSYYAIYVWLPVLRSKEPGGFNLNGATGTMFFIIFWQLPGYISAAYLVEIIGRKKTLAIFLVGACVSALAFGYVKNTQANLMITGAFMSWFMLGAWGSLYAYTPENYPTPIRAMGASYPSAFSRIGAIAGPYVVPIMIENNCTSETIMWVCTGVLMFAVVILVVFGFETQGQDVETAPKVEAFLAERRGEGVQTPVREY</sequence>
<dbReference type="AlphaFoldDB" id="T0QLA3"/>
<dbReference type="VEuPathDB" id="FungiDB:SDRG_07179"/>
<dbReference type="PROSITE" id="PS00217">
    <property type="entry name" value="SUGAR_TRANSPORT_2"/>
    <property type="match status" value="1"/>
</dbReference>
<gene>
    <name evidence="8" type="ORF">SDRG_07179</name>
</gene>
<evidence type="ECO:0000256" key="3">
    <source>
        <dbReference type="ARBA" id="ARBA00022692"/>
    </source>
</evidence>
<proteinExistence type="predicted"/>
<dbReference type="EMBL" id="JH767151">
    <property type="protein sequence ID" value="EQC35471.1"/>
    <property type="molecule type" value="Genomic_DNA"/>
</dbReference>
<reference evidence="8 9" key="1">
    <citation type="submission" date="2012-04" db="EMBL/GenBank/DDBJ databases">
        <title>The Genome Sequence of Saprolegnia declina VS20.</title>
        <authorList>
            <consortium name="The Broad Institute Genome Sequencing Platform"/>
            <person name="Russ C."/>
            <person name="Nusbaum C."/>
            <person name="Tyler B."/>
            <person name="van West P."/>
            <person name="Dieguez-Uribeondo J."/>
            <person name="de Bruijn I."/>
            <person name="Tripathy S."/>
            <person name="Jiang R."/>
            <person name="Young S.K."/>
            <person name="Zeng Q."/>
            <person name="Gargeya S."/>
            <person name="Fitzgerald M."/>
            <person name="Haas B."/>
            <person name="Abouelleil A."/>
            <person name="Alvarado L."/>
            <person name="Arachchi H.M."/>
            <person name="Berlin A."/>
            <person name="Chapman S.B."/>
            <person name="Goldberg J."/>
            <person name="Griggs A."/>
            <person name="Gujja S."/>
            <person name="Hansen M."/>
            <person name="Howarth C."/>
            <person name="Imamovic A."/>
            <person name="Larimer J."/>
            <person name="McCowen C."/>
            <person name="Montmayeur A."/>
            <person name="Murphy C."/>
            <person name="Neiman D."/>
            <person name="Pearson M."/>
            <person name="Priest M."/>
            <person name="Roberts A."/>
            <person name="Saif S."/>
            <person name="Shea T."/>
            <person name="Sisk P."/>
            <person name="Sykes S."/>
            <person name="Wortman J."/>
            <person name="Nusbaum C."/>
            <person name="Birren B."/>
        </authorList>
    </citation>
    <scope>NUCLEOTIDE SEQUENCE [LARGE SCALE GENOMIC DNA]</scope>
    <source>
        <strain evidence="8 9">VS20</strain>
    </source>
</reference>
<dbReference type="OMA" id="CVSPYFW"/>
<evidence type="ECO:0000256" key="4">
    <source>
        <dbReference type="ARBA" id="ARBA00022989"/>
    </source>
</evidence>
<feature type="transmembrane region" description="Helical" evidence="6">
    <location>
        <begin position="20"/>
        <end position="40"/>
    </location>
</feature>
<protein>
    <recommendedName>
        <fullName evidence="7">Major facilitator superfamily (MFS) profile domain-containing protein</fullName>
    </recommendedName>
</protein>
<organism evidence="8 9">
    <name type="scientific">Saprolegnia diclina (strain VS20)</name>
    <dbReference type="NCBI Taxonomy" id="1156394"/>
    <lineage>
        <taxon>Eukaryota</taxon>
        <taxon>Sar</taxon>
        <taxon>Stramenopiles</taxon>
        <taxon>Oomycota</taxon>
        <taxon>Saprolegniomycetes</taxon>
        <taxon>Saprolegniales</taxon>
        <taxon>Saprolegniaceae</taxon>
        <taxon>Saprolegnia</taxon>
    </lineage>
</organism>
<dbReference type="GO" id="GO:0016020">
    <property type="term" value="C:membrane"/>
    <property type="evidence" value="ECO:0007669"/>
    <property type="project" value="UniProtKB-SubCell"/>
</dbReference>
<dbReference type="OrthoDB" id="4139357at2759"/>
<dbReference type="InterPro" id="IPR005829">
    <property type="entry name" value="Sugar_transporter_CS"/>
</dbReference>
<evidence type="ECO:0000313" key="8">
    <source>
        <dbReference type="EMBL" id="EQC35471.1"/>
    </source>
</evidence>
<dbReference type="InterPro" id="IPR005828">
    <property type="entry name" value="MFS_sugar_transport-like"/>
</dbReference>
<evidence type="ECO:0000256" key="1">
    <source>
        <dbReference type="ARBA" id="ARBA00004141"/>
    </source>
</evidence>
<dbReference type="RefSeq" id="XP_008611221.1">
    <property type="nucleotide sequence ID" value="XM_008612999.1"/>
</dbReference>
<feature type="transmembrane region" description="Helical" evidence="6">
    <location>
        <begin position="329"/>
        <end position="347"/>
    </location>
</feature>
<keyword evidence="4 6" id="KW-1133">Transmembrane helix</keyword>
<accession>T0QLA3</accession>
<evidence type="ECO:0000256" key="2">
    <source>
        <dbReference type="ARBA" id="ARBA00022448"/>
    </source>
</evidence>
<dbReference type="InParanoid" id="T0QLA3"/>
<dbReference type="GO" id="GO:0022857">
    <property type="term" value="F:transmembrane transporter activity"/>
    <property type="evidence" value="ECO:0007669"/>
    <property type="project" value="InterPro"/>
</dbReference>
<dbReference type="CDD" id="cd17316">
    <property type="entry name" value="MFS_SV2_like"/>
    <property type="match status" value="1"/>
</dbReference>
<feature type="transmembrane region" description="Helical" evidence="6">
    <location>
        <begin position="78"/>
        <end position="96"/>
    </location>
</feature>
<feature type="transmembrane region" description="Helical" evidence="6">
    <location>
        <begin position="379"/>
        <end position="402"/>
    </location>
</feature>
<name>T0QLA3_SAPDV</name>